<reference evidence="1 2" key="1">
    <citation type="submission" date="2024-09" db="EMBL/GenBank/DDBJ databases">
        <authorList>
            <person name="Sun Q."/>
            <person name="Mori K."/>
        </authorList>
    </citation>
    <scope>NUCLEOTIDE SEQUENCE [LARGE SCALE GENOMIC DNA]</scope>
    <source>
        <strain evidence="1 2">JCM 9767</strain>
    </source>
</reference>
<sequence>MIRITPRQVVDSFGLACVTYFPRSPDSHMRREVAHFLSDVGLPESSFFSSRLDLEDESLERIDNKPSLRTMFEADGAECPPESEGWEILGVFNYATIAIDPSDGRVYSFPEGEESYTAMNADLSSFVHSLIVLEHGKNEYKGLPVDEEGERARVVERMRQQIYEVDETPFADEESEWSRLFEEIGFGMWG</sequence>
<comment type="caution">
    <text evidence="1">The sequence shown here is derived from an EMBL/GenBank/DDBJ whole genome shotgun (WGS) entry which is preliminary data.</text>
</comment>
<dbReference type="Proteomes" id="UP001589753">
    <property type="component" value="Unassembled WGS sequence"/>
</dbReference>
<organism evidence="1 2">
    <name type="scientific">Streptomyces heliomycini</name>
    <dbReference type="NCBI Taxonomy" id="284032"/>
    <lineage>
        <taxon>Bacteria</taxon>
        <taxon>Bacillati</taxon>
        <taxon>Actinomycetota</taxon>
        <taxon>Actinomycetes</taxon>
        <taxon>Kitasatosporales</taxon>
        <taxon>Streptomycetaceae</taxon>
        <taxon>Streptomyces</taxon>
    </lineage>
</organism>
<evidence type="ECO:0000313" key="1">
    <source>
        <dbReference type="EMBL" id="MFB9347869.1"/>
    </source>
</evidence>
<dbReference type="EMBL" id="JBHMDI010000019">
    <property type="protein sequence ID" value="MFB9347869.1"/>
    <property type="molecule type" value="Genomic_DNA"/>
</dbReference>
<evidence type="ECO:0000313" key="2">
    <source>
        <dbReference type="Proteomes" id="UP001589753"/>
    </source>
</evidence>
<name>A0ABV5L7K7_9ACTN</name>
<dbReference type="Pfam" id="PF14435">
    <property type="entry name" value="SUKH-4"/>
    <property type="match status" value="1"/>
</dbReference>
<accession>A0ABV5L7K7</accession>
<proteinExistence type="predicted"/>
<dbReference type="InterPro" id="IPR025851">
    <property type="entry name" value="SUKH-4"/>
</dbReference>
<gene>
    <name evidence="1" type="ORF">ACFFUA_10425</name>
</gene>
<protein>
    <submittedName>
        <fullName evidence="1">SUKH-4 family immunity protein</fullName>
    </submittedName>
</protein>
<keyword evidence="2" id="KW-1185">Reference proteome</keyword>
<dbReference type="RefSeq" id="WP_366483490.1">
    <property type="nucleotide sequence ID" value="NZ_JBHMDI010000019.1"/>
</dbReference>